<keyword evidence="4" id="KW-0462">Maltose metabolism</keyword>
<accession>A0AAE0U7K9</accession>
<dbReference type="InterPro" id="IPR017853">
    <property type="entry name" value="GH"/>
</dbReference>
<reference evidence="6" key="2">
    <citation type="submission" date="2023-06" db="EMBL/GenBank/DDBJ databases">
        <authorList>
            <consortium name="Lawrence Berkeley National Laboratory"/>
            <person name="Haridas S."/>
            <person name="Hensen N."/>
            <person name="Bonometti L."/>
            <person name="Westerberg I."/>
            <person name="Brannstrom I.O."/>
            <person name="Guillou S."/>
            <person name="Cros-Aarteil S."/>
            <person name="Calhoun S."/>
            <person name="Kuo A."/>
            <person name="Mondo S."/>
            <person name="Pangilinan J."/>
            <person name="Riley R."/>
            <person name="LaButti K."/>
            <person name="Andreopoulos B."/>
            <person name="Lipzen A."/>
            <person name="Chen C."/>
            <person name="Yanf M."/>
            <person name="Daum C."/>
            <person name="Ng V."/>
            <person name="Clum A."/>
            <person name="Steindorff A."/>
            <person name="Ohm R."/>
            <person name="Martin F."/>
            <person name="Silar P."/>
            <person name="Natvig D."/>
            <person name="Lalanne C."/>
            <person name="Gautier V."/>
            <person name="Ament-velasquez S.L."/>
            <person name="Kruys A."/>
            <person name="Hutchinson M.I."/>
            <person name="Powell A.J."/>
            <person name="Barry K."/>
            <person name="Miller A.N."/>
            <person name="Grigoriev I.V."/>
            <person name="Debuchy R."/>
            <person name="Gladieux P."/>
            <person name="Thoren M.H."/>
            <person name="Johannesson H."/>
        </authorList>
    </citation>
    <scope>NUCLEOTIDE SEQUENCE</scope>
    <source>
        <strain evidence="6">CBS 232.78</strain>
    </source>
</reference>
<dbReference type="AlphaFoldDB" id="A0AAE0U7K9"/>
<dbReference type="PANTHER" id="PTHR10357:SF232">
    <property type="entry name" value="GLYCOSYL HYDROLASE FAMILY 13 CATALYTIC DOMAIN-CONTAINING PROTEIN"/>
    <property type="match status" value="1"/>
</dbReference>
<protein>
    <submittedName>
        <fullName evidence="6">Glycoside hydrolase superfamily</fullName>
    </submittedName>
</protein>
<dbReference type="Pfam" id="PF00128">
    <property type="entry name" value="Alpha-amylase"/>
    <property type="match status" value="1"/>
</dbReference>
<keyword evidence="2 6" id="KW-0378">Hydrolase</keyword>
<evidence type="ECO:0000256" key="4">
    <source>
        <dbReference type="ARBA" id="ARBA00026248"/>
    </source>
</evidence>
<gene>
    <name evidence="6" type="ORF">B0H63DRAFT_498844</name>
</gene>
<comment type="similarity">
    <text evidence="1">Belongs to the glycosyl hydrolase 13 family.</text>
</comment>
<dbReference type="Gene3D" id="3.20.20.80">
    <property type="entry name" value="Glycosidases"/>
    <property type="match status" value="1"/>
</dbReference>
<evidence type="ECO:0000313" key="7">
    <source>
        <dbReference type="Proteomes" id="UP001285441"/>
    </source>
</evidence>
<keyword evidence="3" id="KW-0326">Glycosidase</keyword>
<comment type="caution">
    <text evidence="6">The sequence shown here is derived from an EMBL/GenBank/DDBJ whole genome shotgun (WGS) entry which is preliminary data.</text>
</comment>
<dbReference type="GO" id="GO:0005987">
    <property type="term" value="P:sucrose catabolic process"/>
    <property type="evidence" value="ECO:0007669"/>
    <property type="project" value="TreeGrafter"/>
</dbReference>
<organism evidence="6 7">
    <name type="scientific">Podospora didyma</name>
    <dbReference type="NCBI Taxonomy" id="330526"/>
    <lineage>
        <taxon>Eukaryota</taxon>
        <taxon>Fungi</taxon>
        <taxon>Dikarya</taxon>
        <taxon>Ascomycota</taxon>
        <taxon>Pezizomycotina</taxon>
        <taxon>Sordariomycetes</taxon>
        <taxon>Sordariomycetidae</taxon>
        <taxon>Sordariales</taxon>
        <taxon>Podosporaceae</taxon>
        <taxon>Podospora</taxon>
    </lineage>
</organism>
<reference evidence="6" key="1">
    <citation type="journal article" date="2023" name="Mol. Phylogenet. Evol.">
        <title>Genome-scale phylogeny and comparative genomics of the fungal order Sordariales.</title>
        <authorList>
            <person name="Hensen N."/>
            <person name="Bonometti L."/>
            <person name="Westerberg I."/>
            <person name="Brannstrom I.O."/>
            <person name="Guillou S."/>
            <person name="Cros-Aarteil S."/>
            <person name="Calhoun S."/>
            <person name="Haridas S."/>
            <person name="Kuo A."/>
            <person name="Mondo S."/>
            <person name="Pangilinan J."/>
            <person name="Riley R."/>
            <person name="LaButti K."/>
            <person name="Andreopoulos B."/>
            <person name="Lipzen A."/>
            <person name="Chen C."/>
            <person name="Yan M."/>
            <person name="Daum C."/>
            <person name="Ng V."/>
            <person name="Clum A."/>
            <person name="Steindorff A."/>
            <person name="Ohm R.A."/>
            <person name="Martin F."/>
            <person name="Silar P."/>
            <person name="Natvig D.O."/>
            <person name="Lalanne C."/>
            <person name="Gautier V."/>
            <person name="Ament-Velasquez S.L."/>
            <person name="Kruys A."/>
            <person name="Hutchinson M.I."/>
            <person name="Powell A.J."/>
            <person name="Barry K."/>
            <person name="Miller A.N."/>
            <person name="Grigoriev I.V."/>
            <person name="Debuchy R."/>
            <person name="Gladieux P."/>
            <person name="Hiltunen Thoren M."/>
            <person name="Johannesson H."/>
        </authorList>
    </citation>
    <scope>NUCLEOTIDE SEQUENCE</scope>
    <source>
        <strain evidence="6">CBS 232.78</strain>
    </source>
</reference>
<sequence>MANVSLRARKWWKEAVVYQVYPASFLDTNGDGRGDVNGITQKLDYLKALGVDVIWVSPIYDSPQADMGYDISNYKSIFPPYGTLEDVDRLIQELHKRGMKLVMDLVVNHTSEQHPWFLESRSSLDNPKRDWYIWKKPSGYDADGNPQPPNNWNQILGEAKSAWIYDEVTKEYYLAVFTPEQPDLNWENPDVRAAVHDILRFWLDKGVAGFRMDVINLISKDQTFPDGEIVISGQKYQPGTAHYANGPRLHEFLQEMKQEVLSKYEPEVMTVGEMPFVYDEQEILKIVHHEKGFLNMIFNFELVELDAQRGDMPGDFRMSIGAWAVSDLRRVVNKWQRLMVDNGGWNSLYCENHDQPRSVSHFCDDSDKFREYGSKLLALMEATLCGTLFVYQGEELGMRNVPASWDVEEYKDVESINYWKSVNEMYPGNEAKLLQARKALQAKARDNGRTPIQWDSTSPNAGFCPPDVEPWMRISDDYKTVNATAQTTPGAPSVYHFWQQMLSLRKDNADAFIYGDFDLVDENNPSVFSYVRTTASGERWVTVLNFTGKKAEWSAEAELTWVAGNYDLRPSAGGNVKIKLRPWEGLLGKSIDHSLKN</sequence>
<dbReference type="GO" id="GO:0004574">
    <property type="term" value="F:oligo-1,6-glucosidase activity"/>
    <property type="evidence" value="ECO:0007669"/>
    <property type="project" value="TreeGrafter"/>
</dbReference>
<dbReference type="GO" id="GO:0004575">
    <property type="term" value="F:sucrose alpha-glucosidase activity"/>
    <property type="evidence" value="ECO:0007669"/>
    <property type="project" value="TreeGrafter"/>
</dbReference>
<keyword evidence="7" id="KW-1185">Reference proteome</keyword>
<evidence type="ECO:0000313" key="6">
    <source>
        <dbReference type="EMBL" id="KAK3393968.1"/>
    </source>
</evidence>
<dbReference type="GO" id="GO:0033934">
    <property type="term" value="F:glucan 1,4-alpha-maltotriohydrolase activity"/>
    <property type="evidence" value="ECO:0007669"/>
    <property type="project" value="TreeGrafter"/>
</dbReference>
<dbReference type="InterPro" id="IPR045857">
    <property type="entry name" value="O16G_dom_2"/>
</dbReference>
<dbReference type="GO" id="GO:0000025">
    <property type="term" value="P:maltose catabolic process"/>
    <property type="evidence" value="ECO:0007669"/>
    <property type="project" value="TreeGrafter"/>
</dbReference>
<evidence type="ECO:0000256" key="3">
    <source>
        <dbReference type="ARBA" id="ARBA00023295"/>
    </source>
</evidence>
<dbReference type="SUPFAM" id="SSF51445">
    <property type="entry name" value="(Trans)glycosidases"/>
    <property type="match status" value="1"/>
</dbReference>
<dbReference type="Gene3D" id="2.60.40.1180">
    <property type="entry name" value="Golgi alpha-mannosidase II"/>
    <property type="match status" value="1"/>
</dbReference>
<evidence type="ECO:0000256" key="1">
    <source>
        <dbReference type="ARBA" id="ARBA00008061"/>
    </source>
</evidence>
<dbReference type="CDD" id="cd11333">
    <property type="entry name" value="AmyAc_SI_OligoGlu_DGase"/>
    <property type="match status" value="1"/>
</dbReference>
<dbReference type="EMBL" id="JAULSW010000001">
    <property type="protein sequence ID" value="KAK3393968.1"/>
    <property type="molecule type" value="Genomic_DNA"/>
</dbReference>
<dbReference type="SUPFAM" id="SSF51011">
    <property type="entry name" value="Glycosyl hydrolase domain"/>
    <property type="match status" value="1"/>
</dbReference>
<dbReference type="GO" id="GO:0004556">
    <property type="term" value="F:alpha-amylase activity"/>
    <property type="evidence" value="ECO:0007669"/>
    <property type="project" value="TreeGrafter"/>
</dbReference>
<dbReference type="FunFam" id="3.90.400.10:FF:000004">
    <property type="entry name" value="Oligo-1,6-glucosidase"/>
    <property type="match status" value="1"/>
</dbReference>
<evidence type="ECO:0000259" key="5">
    <source>
        <dbReference type="SMART" id="SM00642"/>
    </source>
</evidence>
<dbReference type="FunFam" id="3.20.20.80:FF:000064">
    <property type="entry name" value="Oligo-1,6-glucosidase"/>
    <property type="match status" value="1"/>
</dbReference>
<dbReference type="Gene3D" id="3.90.400.10">
    <property type="entry name" value="Oligo-1,6-glucosidase, Domain 2"/>
    <property type="match status" value="1"/>
</dbReference>
<dbReference type="SMART" id="SM00642">
    <property type="entry name" value="Aamy"/>
    <property type="match status" value="1"/>
</dbReference>
<dbReference type="Proteomes" id="UP001285441">
    <property type="component" value="Unassembled WGS sequence"/>
</dbReference>
<dbReference type="InterPro" id="IPR006047">
    <property type="entry name" value="GH13_cat_dom"/>
</dbReference>
<dbReference type="FunFam" id="3.20.20.80:FF:000087">
    <property type="entry name" value="Oligo-1,6-glucosidase IMA1"/>
    <property type="match status" value="1"/>
</dbReference>
<feature type="domain" description="Glycosyl hydrolase family 13 catalytic" evidence="5">
    <location>
        <begin position="19"/>
        <end position="449"/>
    </location>
</feature>
<dbReference type="InterPro" id="IPR013780">
    <property type="entry name" value="Glyco_hydro_b"/>
</dbReference>
<dbReference type="PANTHER" id="PTHR10357">
    <property type="entry name" value="ALPHA-AMYLASE FAMILY MEMBER"/>
    <property type="match status" value="1"/>
</dbReference>
<evidence type="ECO:0000256" key="2">
    <source>
        <dbReference type="ARBA" id="ARBA00022801"/>
    </source>
</evidence>
<proteinExistence type="inferred from homology"/>
<name>A0AAE0U7K9_9PEZI</name>